<feature type="compositionally biased region" description="Polar residues" evidence="5">
    <location>
        <begin position="307"/>
        <end position="317"/>
    </location>
</feature>
<keyword evidence="3 6" id="KW-1133">Transmembrane helix</keyword>
<evidence type="ECO:0000313" key="8">
    <source>
        <dbReference type="EMBL" id="KAK0729612.1"/>
    </source>
</evidence>
<evidence type="ECO:0000259" key="7">
    <source>
        <dbReference type="Pfam" id="PF01284"/>
    </source>
</evidence>
<feature type="compositionally biased region" description="Low complexity" evidence="5">
    <location>
        <begin position="280"/>
        <end position="306"/>
    </location>
</feature>
<feature type="transmembrane region" description="Helical" evidence="6">
    <location>
        <begin position="59"/>
        <end position="78"/>
    </location>
</feature>
<dbReference type="EMBL" id="JAUKUA010000001">
    <property type="protein sequence ID" value="KAK0729612.1"/>
    <property type="molecule type" value="Genomic_DNA"/>
</dbReference>
<dbReference type="Proteomes" id="UP001172102">
    <property type="component" value="Unassembled WGS sequence"/>
</dbReference>
<dbReference type="InterPro" id="IPR008253">
    <property type="entry name" value="Marvel"/>
</dbReference>
<keyword evidence="4 6" id="KW-0472">Membrane</keyword>
<evidence type="ECO:0000256" key="3">
    <source>
        <dbReference type="ARBA" id="ARBA00022989"/>
    </source>
</evidence>
<evidence type="ECO:0000256" key="2">
    <source>
        <dbReference type="ARBA" id="ARBA00022692"/>
    </source>
</evidence>
<feature type="compositionally biased region" description="Low complexity" evidence="5">
    <location>
        <begin position="238"/>
        <end position="272"/>
    </location>
</feature>
<evidence type="ECO:0000256" key="4">
    <source>
        <dbReference type="ARBA" id="ARBA00023136"/>
    </source>
</evidence>
<dbReference type="PANTHER" id="PTHR37451:SF4">
    <property type="entry name" value="MARVEL DOMAIN-CONTAINING PROTEIN"/>
    <property type="match status" value="1"/>
</dbReference>
<evidence type="ECO:0000256" key="5">
    <source>
        <dbReference type="SAM" id="MobiDB-lite"/>
    </source>
</evidence>
<feature type="domain" description="MARVEL" evidence="7">
    <location>
        <begin position="59"/>
        <end position="183"/>
    </location>
</feature>
<feature type="transmembrane region" description="Helical" evidence="6">
    <location>
        <begin position="160"/>
        <end position="184"/>
    </location>
</feature>
<feature type="region of interest" description="Disordered" evidence="5">
    <location>
        <begin position="238"/>
        <end position="340"/>
    </location>
</feature>
<name>A0AA40B8G9_9PEZI</name>
<proteinExistence type="predicted"/>
<dbReference type="GO" id="GO:0016020">
    <property type="term" value="C:membrane"/>
    <property type="evidence" value="ECO:0007669"/>
    <property type="project" value="UniProtKB-SubCell"/>
</dbReference>
<feature type="transmembrane region" description="Helical" evidence="6">
    <location>
        <begin position="84"/>
        <end position="107"/>
    </location>
</feature>
<evidence type="ECO:0000256" key="6">
    <source>
        <dbReference type="SAM" id="Phobius"/>
    </source>
</evidence>
<feature type="transmembrane region" description="Helical" evidence="6">
    <location>
        <begin position="119"/>
        <end position="140"/>
    </location>
</feature>
<evidence type="ECO:0000256" key="1">
    <source>
        <dbReference type="ARBA" id="ARBA00004141"/>
    </source>
</evidence>
<evidence type="ECO:0000313" key="9">
    <source>
        <dbReference type="Proteomes" id="UP001172102"/>
    </source>
</evidence>
<accession>A0AA40B8G9</accession>
<sequence>MPSHPFFSAAFSFPARFHALLLATPRLSRRLNIMNTHQGYSAVRAPGHEHIPLYPRGFIALRIVQLVFAVLLLALAAYGVSGVLLSSIIFTLVVALFTLVASIYHLVVEFAEPAGYNYWAVLGLDIFLVIMWLSDFAAVGADASAYRLYYYRSTYYYHSWYSLMAAGAALGALEFILHTVSLVIHSIKLHQHRKAGLHCKPGSAATLPIAMVTAPSGGEEPAHGYFAQPPYVMQQPAPTYQQQLPQSQTPTSAQPTGGSFQQQPPQQPYYQQGSPVPLFTQTTGGSTLQEQQQQPPTPQVVTPQSTWSELGSTQQLPTPQPTRFELGNTQHRGEYQGGRN</sequence>
<reference evidence="8" key="1">
    <citation type="submission" date="2023-06" db="EMBL/GenBank/DDBJ databases">
        <title>Genome-scale phylogeny and comparative genomics of the fungal order Sordariales.</title>
        <authorList>
            <consortium name="Lawrence Berkeley National Laboratory"/>
            <person name="Hensen N."/>
            <person name="Bonometti L."/>
            <person name="Westerberg I."/>
            <person name="Brannstrom I.O."/>
            <person name="Guillou S."/>
            <person name="Cros-Aarteil S."/>
            <person name="Calhoun S."/>
            <person name="Haridas S."/>
            <person name="Kuo A."/>
            <person name="Mondo S."/>
            <person name="Pangilinan J."/>
            <person name="Riley R."/>
            <person name="Labutti K."/>
            <person name="Andreopoulos B."/>
            <person name="Lipzen A."/>
            <person name="Chen C."/>
            <person name="Yanf M."/>
            <person name="Daum C."/>
            <person name="Ng V."/>
            <person name="Clum A."/>
            <person name="Steindorff A."/>
            <person name="Ohm R."/>
            <person name="Martin F."/>
            <person name="Silar P."/>
            <person name="Natvig D."/>
            <person name="Lalanne C."/>
            <person name="Gautier V."/>
            <person name="Ament-Velasquez S.L."/>
            <person name="Kruys A."/>
            <person name="Hutchinson M.I."/>
            <person name="Powell A.J."/>
            <person name="Barry K."/>
            <person name="Miller A.N."/>
            <person name="Grigoriev I.V."/>
            <person name="Debuchy R."/>
            <person name="Gladieux P."/>
            <person name="Thoren M.H."/>
            <person name="Johannesson H."/>
        </authorList>
    </citation>
    <scope>NUCLEOTIDE SEQUENCE</scope>
    <source>
        <strain evidence="8">SMH4607-1</strain>
    </source>
</reference>
<gene>
    <name evidence="8" type="ORF">B0H67DRAFT_559211</name>
</gene>
<dbReference type="Pfam" id="PF01284">
    <property type="entry name" value="MARVEL"/>
    <property type="match status" value="1"/>
</dbReference>
<keyword evidence="2 6" id="KW-0812">Transmembrane</keyword>
<dbReference type="PANTHER" id="PTHR37451">
    <property type="entry name" value="MARVEL DOMAIN"/>
    <property type="match status" value="1"/>
</dbReference>
<dbReference type="AlphaFoldDB" id="A0AA40B8G9"/>
<protein>
    <recommendedName>
        <fullName evidence="7">MARVEL domain-containing protein</fullName>
    </recommendedName>
</protein>
<organism evidence="8 9">
    <name type="scientific">Lasiosphaeris hirsuta</name>
    <dbReference type="NCBI Taxonomy" id="260670"/>
    <lineage>
        <taxon>Eukaryota</taxon>
        <taxon>Fungi</taxon>
        <taxon>Dikarya</taxon>
        <taxon>Ascomycota</taxon>
        <taxon>Pezizomycotina</taxon>
        <taxon>Sordariomycetes</taxon>
        <taxon>Sordariomycetidae</taxon>
        <taxon>Sordariales</taxon>
        <taxon>Lasiosphaeriaceae</taxon>
        <taxon>Lasiosphaeris</taxon>
    </lineage>
</organism>
<keyword evidence="9" id="KW-1185">Reference proteome</keyword>
<comment type="caution">
    <text evidence="8">The sequence shown here is derived from an EMBL/GenBank/DDBJ whole genome shotgun (WGS) entry which is preliminary data.</text>
</comment>
<comment type="subcellular location">
    <subcellularLocation>
        <location evidence="1">Membrane</location>
        <topology evidence="1">Multi-pass membrane protein</topology>
    </subcellularLocation>
</comment>